<name>A0A0S3T6W0_PHAAN</name>
<proteinExistence type="predicted"/>
<reference evidence="2 3" key="1">
    <citation type="journal article" date="2015" name="Sci. Rep.">
        <title>The power of single molecule real-time sequencing technology in the de novo assembly of a eukaryotic genome.</title>
        <authorList>
            <person name="Sakai H."/>
            <person name="Naito K."/>
            <person name="Ogiso-Tanaka E."/>
            <person name="Takahashi Y."/>
            <person name="Iseki K."/>
            <person name="Muto C."/>
            <person name="Satou K."/>
            <person name="Teruya K."/>
            <person name="Shiroma A."/>
            <person name="Shimoji M."/>
            <person name="Hirano T."/>
            <person name="Itoh T."/>
            <person name="Kaga A."/>
            <person name="Tomooka N."/>
        </authorList>
    </citation>
    <scope>NUCLEOTIDE SEQUENCE [LARGE SCALE GENOMIC DNA]</scope>
    <source>
        <strain evidence="3">cv. Shumari</strain>
    </source>
</reference>
<protein>
    <submittedName>
        <fullName evidence="2">Uncharacterized protein</fullName>
    </submittedName>
</protein>
<keyword evidence="3" id="KW-1185">Reference proteome</keyword>
<evidence type="ECO:0000313" key="3">
    <source>
        <dbReference type="Proteomes" id="UP000291084"/>
    </source>
</evidence>
<evidence type="ECO:0000313" key="2">
    <source>
        <dbReference type="EMBL" id="BAU00990.1"/>
    </source>
</evidence>
<gene>
    <name evidence="2" type="primary">Vigan.11G013700</name>
    <name evidence="2" type="ORF">VIGAN_11013700</name>
</gene>
<feature type="transmembrane region" description="Helical" evidence="1">
    <location>
        <begin position="100"/>
        <end position="119"/>
    </location>
</feature>
<keyword evidence="1" id="KW-1133">Transmembrane helix</keyword>
<dbReference type="Proteomes" id="UP000291084">
    <property type="component" value="Chromosome 11"/>
</dbReference>
<sequence length="123" mass="13558">MCQRNRRGALHFLSSLAANFLAAVGYLPPFFSSFTRCTPFHRELLSPFLFSVSPSHIQPTTMLPSMCFFSISAGRDAPGCGWTSSSSSAAQTYPSISSLLFQRVGLFFHMLLPFLFNVVGHSL</sequence>
<organism evidence="2 3">
    <name type="scientific">Vigna angularis var. angularis</name>
    <dbReference type="NCBI Taxonomy" id="157739"/>
    <lineage>
        <taxon>Eukaryota</taxon>
        <taxon>Viridiplantae</taxon>
        <taxon>Streptophyta</taxon>
        <taxon>Embryophyta</taxon>
        <taxon>Tracheophyta</taxon>
        <taxon>Spermatophyta</taxon>
        <taxon>Magnoliopsida</taxon>
        <taxon>eudicotyledons</taxon>
        <taxon>Gunneridae</taxon>
        <taxon>Pentapetalae</taxon>
        <taxon>rosids</taxon>
        <taxon>fabids</taxon>
        <taxon>Fabales</taxon>
        <taxon>Fabaceae</taxon>
        <taxon>Papilionoideae</taxon>
        <taxon>50 kb inversion clade</taxon>
        <taxon>NPAAA clade</taxon>
        <taxon>indigoferoid/millettioid clade</taxon>
        <taxon>Phaseoleae</taxon>
        <taxon>Vigna</taxon>
    </lineage>
</organism>
<evidence type="ECO:0000256" key="1">
    <source>
        <dbReference type="SAM" id="Phobius"/>
    </source>
</evidence>
<dbReference type="AlphaFoldDB" id="A0A0S3T6W0"/>
<feature type="transmembrane region" description="Helical" evidence="1">
    <location>
        <begin position="12"/>
        <end position="31"/>
    </location>
</feature>
<dbReference type="EMBL" id="AP015044">
    <property type="protein sequence ID" value="BAU00990.1"/>
    <property type="molecule type" value="Genomic_DNA"/>
</dbReference>
<keyword evidence="1" id="KW-0472">Membrane</keyword>
<accession>A0A0S3T6W0</accession>
<keyword evidence="1" id="KW-0812">Transmembrane</keyword>